<reference evidence="2" key="2">
    <citation type="submission" date="2025-09" db="UniProtKB">
        <authorList>
            <consortium name="Ensembl"/>
        </authorList>
    </citation>
    <scope>IDENTIFICATION</scope>
</reference>
<accession>A0A8D2DUK1</accession>
<keyword evidence="1" id="KW-1133">Transmembrane helix</keyword>
<reference evidence="2" key="1">
    <citation type="submission" date="2025-08" db="UniProtKB">
        <authorList>
            <consortium name="Ensembl"/>
        </authorList>
    </citation>
    <scope>IDENTIFICATION</scope>
</reference>
<evidence type="ECO:0000313" key="3">
    <source>
        <dbReference type="Proteomes" id="UP000694564"/>
    </source>
</evidence>
<dbReference type="Ensembl" id="ENSSVLT00005032458.1">
    <property type="protein sequence ID" value="ENSSVLP00005029219.1"/>
    <property type="gene ID" value="ENSSVLG00005023085.1"/>
</dbReference>
<keyword evidence="1" id="KW-0472">Membrane</keyword>
<dbReference type="GeneTree" id="ENSGT00900000143015"/>
<dbReference type="Proteomes" id="UP000694564">
    <property type="component" value="Chromosome X"/>
</dbReference>
<dbReference type="OrthoDB" id="9573810at2759"/>
<organism evidence="2 3">
    <name type="scientific">Sciurus vulgaris</name>
    <name type="common">Eurasian red squirrel</name>
    <dbReference type="NCBI Taxonomy" id="55149"/>
    <lineage>
        <taxon>Eukaryota</taxon>
        <taxon>Metazoa</taxon>
        <taxon>Chordata</taxon>
        <taxon>Craniata</taxon>
        <taxon>Vertebrata</taxon>
        <taxon>Euteleostomi</taxon>
        <taxon>Mammalia</taxon>
        <taxon>Eutheria</taxon>
        <taxon>Euarchontoglires</taxon>
        <taxon>Glires</taxon>
        <taxon>Rodentia</taxon>
        <taxon>Sciuromorpha</taxon>
        <taxon>Sciuridae</taxon>
        <taxon>Sciurinae</taxon>
        <taxon>Sciurini</taxon>
        <taxon>Sciurus</taxon>
    </lineage>
</organism>
<protein>
    <submittedName>
        <fullName evidence="2">Uncharacterized protein</fullName>
    </submittedName>
</protein>
<keyword evidence="1" id="KW-0812">Transmembrane</keyword>
<evidence type="ECO:0000313" key="2">
    <source>
        <dbReference type="Ensembl" id="ENSSVLP00005029219.1"/>
    </source>
</evidence>
<name>A0A8D2DUK1_SCIVU</name>
<feature type="transmembrane region" description="Helical" evidence="1">
    <location>
        <begin position="60"/>
        <end position="81"/>
    </location>
</feature>
<dbReference type="AlphaFoldDB" id="A0A8D2DUK1"/>
<evidence type="ECO:0000256" key="1">
    <source>
        <dbReference type="SAM" id="Phobius"/>
    </source>
</evidence>
<proteinExistence type="predicted"/>
<sequence length="85" mass="9808">MYYQRSVFKCDYYIKTNLDIQKHMKFSTFNPDHLKKTSTVILDLLNTNFKCKQAVISGMVAVYNVVCFFITADGASFPVFFENTG</sequence>
<keyword evidence="3" id="KW-1185">Reference proteome</keyword>